<keyword evidence="3" id="KW-1185">Reference proteome</keyword>
<gene>
    <name evidence="2" type="ORF">CLO192961_LOCUS248242</name>
</gene>
<dbReference type="EMBL" id="CABFNS010000795">
    <property type="protein sequence ID" value="VUC28943.1"/>
    <property type="molecule type" value="Genomic_DNA"/>
</dbReference>
<feature type="domain" description="LDB19 N-terminal" evidence="1">
    <location>
        <begin position="87"/>
        <end position="239"/>
    </location>
</feature>
<protein>
    <recommendedName>
        <fullName evidence="1">LDB19 N-terminal domain-containing protein</fullName>
    </recommendedName>
</protein>
<evidence type="ECO:0000259" key="1">
    <source>
        <dbReference type="Pfam" id="PF13002"/>
    </source>
</evidence>
<dbReference type="Pfam" id="PF13002">
    <property type="entry name" value="LDB19"/>
    <property type="match status" value="1"/>
</dbReference>
<dbReference type="Proteomes" id="UP000766486">
    <property type="component" value="Unassembled WGS sequence"/>
</dbReference>
<dbReference type="InterPro" id="IPR024391">
    <property type="entry name" value="LDB19_N"/>
</dbReference>
<reference evidence="2 3" key="1">
    <citation type="submission" date="2019-06" db="EMBL/GenBank/DDBJ databases">
        <authorList>
            <person name="Broberg M."/>
        </authorList>
    </citation>
    <scope>NUCLEOTIDE SEQUENCE [LARGE SCALE GENOMIC DNA]</scope>
</reference>
<organism evidence="2 3">
    <name type="scientific">Bionectria ochroleuca</name>
    <name type="common">Gliocladium roseum</name>
    <dbReference type="NCBI Taxonomy" id="29856"/>
    <lineage>
        <taxon>Eukaryota</taxon>
        <taxon>Fungi</taxon>
        <taxon>Dikarya</taxon>
        <taxon>Ascomycota</taxon>
        <taxon>Pezizomycotina</taxon>
        <taxon>Sordariomycetes</taxon>
        <taxon>Hypocreomycetidae</taxon>
        <taxon>Hypocreales</taxon>
        <taxon>Bionectriaceae</taxon>
        <taxon>Clonostachys</taxon>
    </lineage>
</organism>
<dbReference type="InterPro" id="IPR014752">
    <property type="entry name" value="Arrestin-like_C"/>
</dbReference>
<sequence>MPPVLRYLTRGLELISGPPAAATLRWNLENAWIILMENGNFCPPVAVRGNLIVDVHADAVKVVDLKLDLILRLEARCHRNYECLEVEIGKWSNSPLPLRLPQGIHNFPFSIPIPGGHPGTTDTPDLLVRYSLTTTLRVCRTTIEGRDHFDTLRLGQPIIVKRLIASARAPTYYHETLPEINATFSAIFSNIAKPLVDNKVSIRLESLPSSDETGSRYHFRRLKKVEWRLNEITSYKTSATGIDSTTTRRIADSSLCQGWKPNLRGGVEMLDFDFIYKIHELERYSCGVKMFQGVQVKHALVIKMYLSMAVPSIGDHTLTAMPAVDRKQWEPDGDRYWTPAEL</sequence>
<evidence type="ECO:0000313" key="2">
    <source>
        <dbReference type="EMBL" id="VUC28943.1"/>
    </source>
</evidence>
<name>A0ABY6UCP0_BIOOC</name>
<comment type="caution">
    <text evidence="2">The sequence shown here is derived from an EMBL/GenBank/DDBJ whole genome shotgun (WGS) entry which is preliminary data.</text>
</comment>
<evidence type="ECO:0000313" key="3">
    <source>
        <dbReference type="Proteomes" id="UP000766486"/>
    </source>
</evidence>
<accession>A0ABY6UCP0</accession>
<proteinExistence type="predicted"/>
<dbReference type="Gene3D" id="2.60.40.640">
    <property type="match status" value="1"/>
</dbReference>